<dbReference type="PANTHER" id="PTHR30290">
    <property type="entry name" value="PERIPLASMIC BINDING COMPONENT OF ABC TRANSPORTER"/>
    <property type="match status" value="1"/>
</dbReference>
<protein>
    <submittedName>
        <fullName evidence="3">Extracellular solute-binding protein</fullName>
    </submittedName>
</protein>
<dbReference type="PANTHER" id="PTHR30290:SF64">
    <property type="entry name" value="ABC TRANSPORTER PERIPLASMIC BINDING PROTEIN"/>
    <property type="match status" value="1"/>
</dbReference>
<sequence>MHAFFIVLTAFFLAGIGIAQAEIVHPLGNVVHSHGFSLHEPLKYPTNFTHLATVNPDAPKGGTLRLMAYGTFDSLNPYLLKGNAPSALPGFSLLGVSELNETLMTGSHAFQLSSDEMQVAYGLLAESITCPENCAWVTFHLRPEARFHDGSPITPDDVLFSFQALRQWGHPRYQLAYQIVEHAEVTGKHTIRFDLTAENRCTQLYTLAELPVLSKSSFPDKNRQNPLQMTEPLIPPLNSGPYRITRVIPGKQLVFERVADYWGRDLPINRGKYNFDRIIIDFYRDLNVAFEHFKTGAFDAYIETVAKNWHSAYDHPAIKTGAIKKLEIPLSSPGGVRAFFFNTRRPPFNNASTRAAVSLMFDFNLINRLLFYQSYQRNQSIFPFLLNQLWNRPDPTTLNLLAPFRHQLPARLFSEPLPTHRETSHPAAAKRQAIQLLEQAGWFYRDHRMVNAQGIPLHFEIIHPTKGLERIVQHFIKNLADIGIHVTLRALDTSQYRQRLKRFDFDLIHYPIPQRMLPGPEVIDFFHSSSAQRPGSMNFAGIEDPVIDQLIYGLLTARGIDSLHSHAQAIDRVLLWRHYIIPGWHSPVLRIAYKARLQYPDQMPQYGFSFAHWWEQTKHPHNPMHEPD</sequence>
<dbReference type="RefSeq" id="WP_345194593.1">
    <property type="nucleotide sequence ID" value="NZ_BAABFL010000112.1"/>
</dbReference>
<evidence type="ECO:0000313" key="3">
    <source>
        <dbReference type="EMBL" id="GAA4648866.1"/>
    </source>
</evidence>
<proteinExistence type="predicted"/>
<evidence type="ECO:0000259" key="2">
    <source>
        <dbReference type="Pfam" id="PF00496"/>
    </source>
</evidence>
<organism evidence="3 4">
    <name type="scientific">Kistimonas scapharcae</name>
    <dbReference type="NCBI Taxonomy" id="1036133"/>
    <lineage>
        <taxon>Bacteria</taxon>
        <taxon>Pseudomonadati</taxon>
        <taxon>Pseudomonadota</taxon>
        <taxon>Gammaproteobacteria</taxon>
        <taxon>Oceanospirillales</taxon>
        <taxon>Endozoicomonadaceae</taxon>
        <taxon>Kistimonas</taxon>
    </lineage>
</organism>
<evidence type="ECO:0000256" key="1">
    <source>
        <dbReference type="ARBA" id="ARBA00022729"/>
    </source>
</evidence>
<dbReference type="CDD" id="cd08497">
    <property type="entry name" value="MbnE-like"/>
    <property type="match status" value="1"/>
</dbReference>
<keyword evidence="4" id="KW-1185">Reference proteome</keyword>
<gene>
    <name evidence="3" type="ORF">GCM10023116_11400</name>
</gene>
<name>A0ABP8UYA9_9GAMM</name>
<dbReference type="Pfam" id="PF00496">
    <property type="entry name" value="SBP_bac_5"/>
    <property type="match status" value="1"/>
</dbReference>
<dbReference type="Gene3D" id="3.10.105.10">
    <property type="entry name" value="Dipeptide-binding Protein, Domain 3"/>
    <property type="match status" value="1"/>
</dbReference>
<dbReference type="InterPro" id="IPR030678">
    <property type="entry name" value="Peptide/Ni-bd"/>
</dbReference>
<dbReference type="SUPFAM" id="SSF53850">
    <property type="entry name" value="Periplasmic binding protein-like II"/>
    <property type="match status" value="1"/>
</dbReference>
<keyword evidence="1" id="KW-0732">Signal</keyword>
<dbReference type="InterPro" id="IPR039424">
    <property type="entry name" value="SBP_5"/>
</dbReference>
<accession>A0ABP8UYA9</accession>
<dbReference type="Proteomes" id="UP001500604">
    <property type="component" value="Unassembled WGS sequence"/>
</dbReference>
<evidence type="ECO:0000313" key="4">
    <source>
        <dbReference type="Proteomes" id="UP001500604"/>
    </source>
</evidence>
<comment type="caution">
    <text evidence="3">The sequence shown here is derived from an EMBL/GenBank/DDBJ whole genome shotgun (WGS) entry which is preliminary data.</text>
</comment>
<reference evidence="4" key="1">
    <citation type="journal article" date="2019" name="Int. J. Syst. Evol. Microbiol.">
        <title>The Global Catalogue of Microorganisms (GCM) 10K type strain sequencing project: providing services to taxonomists for standard genome sequencing and annotation.</title>
        <authorList>
            <consortium name="The Broad Institute Genomics Platform"/>
            <consortium name="The Broad Institute Genome Sequencing Center for Infectious Disease"/>
            <person name="Wu L."/>
            <person name="Ma J."/>
        </authorList>
    </citation>
    <scope>NUCLEOTIDE SEQUENCE [LARGE SCALE GENOMIC DNA]</scope>
    <source>
        <strain evidence="4">JCM 17805</strain>
    </source>
</reference>
<dbReference type="PIRSF" id="PIRSF002741">
    <property type="entry name" value="MppA"/>
    <property type="match status" value="1"/>
</dbReference>
<dbReference type="EMBL" id="BAABFL010000112">
    <property type="protein sequence ID" value="GAA4648866.1"/>
    <property type="molecule type" value="Genomic_DNA"/>
</dbReference>
<dbReference type="Gene3D" id="3.40.190.10">
    <property type="entry name" value="Periplasmic binding protein-like II"/>
    <property type="match status" value="1"/>
</dbReference>
<dbReference type="InterPro" id="IPR000914">
    <property type="entry name" value="SBP_5_dom"/>
</dbReference>
<feature type="domain" description="Solute-binding protein family 5" evidence="2">
    <location>
        <begin position="122"/>
        <end position="530"/>
    </location>
</feature>